<keyword evidence="1" id="KW-1133">Transmembrane helix</keyword>
<evidence type="ECO:0000256" key="1">
    <source>
        <dbReference type="SAM" id="Phobius"/>
    </source>
</evidence>
<keyword evidence="1" id="KW-0812">Transmembrane</keyword>
<feature type="transmembrane region" description="Helical" evidence="1">
    <location>
        <begin position="88"/>
        <end position="111"/>
    </location>
</feature>
<dbReference type="Pfam" id="PF02517">
    <property type="entry name" value="Rce1-like"/>
    <property type="match status" value="1"/>
</dbReference>
<feature type="domain" description="CAAX prenyl protease 2/Lysostaphin resistance protein A-like" evidence="2">
    <location>
        <begin position="133"/>
        <end position="226"/>
    </location>
</feature>
<proteinExistence type="predicted"/>
<dbReference type="PANTHER" id="PTHR36435:SF1">
    <property type="entry name" value="CAAX AMINO TERMINAL PROTEASE FAMILY PROTEIN"/>
    <property type="match status" value="1"/>
</dbReference>
<keyword evidence="4" id="KW-1185">Reference proteome</keyword>
<feature type="transmembrane region" description="Helical" evidence="1">
    <location>
        <begin position="164"/>
        <end position="182"/>
    </location>
</feature>
<evidence type="ECO:0000313" key="3">
    <source>
        <dbReference type="EMBL" id="WZP16081.1"/>
    </source>
</evidence>
<name>A0ABZ2ZXF7_9MICC</name>
<keyword evidence="1" id="KW-0472">Membrane</keyword>
<dbReference type="EMBL" id="CP151657">
    <property type="protein sequence ID" value="WZP16081.1"/>
    <property type="molecule type" value="Genomic_DNA"/>
</dbReference>
<sequence length="243" mass="26240">MTRPAIAPLPYTFTRRDAFAAGFYVVFVLIFSYAPGLGIPGLTRLIPDPLLAGYVVNLAFYLSAGALAAWASWRYAVREVRILATRPWLTLAIIPGGVFAMLLLTVVVAAVTGPPETAVNQEAVEGLVVSLPPLLIIPLLVVIAPFVEEYIFRHLLIGKLSKYLNIWICCLISLLLFAGIHLAGKEALALPVLLPYLVMGAVLVGVYVWAGNNFMLSYGVHAAKNLLAVILTYAIPAELLQQG</sequence>
<evidence type="ECO:0000259" key="2">
    <source>
        <dbReference type="Pfam" id="PF02517"/>
    </source>
</evidence>
<feature type="transmembrane region" description="Helical" evidence="1">
    <location>
        <begin position="21"/>
        <end position="39"/>
    </location>
</feature>
<feature type="transmembrane region" description="Helical" evidence="1">
    <location>
        <begin position="222"/>
        <end position="240"/>
    </location>
</feature>
<protein>
    <submittedName>
        <fullName evidence="3">Lysostaphin resistance A-like protein</fullName>
    </submittedName>
</protein>
<accession>A0ABZ2ZXF7</accession>
<gene>
    <name evidence="3" type="ORF">AAE021_00365</name>
</gene>
<feature type="transmembrane region" description="Helical" evidence="1">
    <location>
        <begin position="51"/>
        <end position="76"/>
    </location>
</feature>
<dbReference type="Proteomes" id="UP001448858">
    <property type="component" value="Chromosome"/>
</dbReference>
<feature type="transmembrane region" description="Helical" evidence="1">
    <location>
        <begin position="188"/>
        <end position="210"/>
    </location>
</feature>
<dbReference type="InterPro" id="IPR052710">
    <property type="entry name" value="CAAX_protease"/>
</dbReference>
<evidence type="ECO:0000313" key="4">
    <source>
        <dbReference type="Proteomes" id="UP001448858"/>
    </source>
</evidence>
<organism evidence="3 4">
    <name type="scientific">Arthrobacter citreus</name>
    <dbReference type="NCBI Taxonomy" id="1670"/>
    <lineage>
        <taxon>Bacteria</taxon>
        <taxon>Bacillati</taxon>
        <taxon>Actinomycetota</taxon>
        <taxon>Actinomycetes</taxon>
        <taxon>Micrococcales</taxon>
        <taxon>Micrococcaceae</taxon>
        <taxon>Arthrobacter</taxon>
    </lineage>
</organism>
<feature type="transmembrane region" description="Helical" evidence="1">
    <location>
        <begin position="131"/>
        <end position="152"/>
    </location>
</feature>
<dbReference type="InterPro" id="IPR003675">
    <property type="entry name" value="Rce1/LyrA-like_dom"/>
</dbReference>
<dbReference type="RefSeq" id="WP_342023727.1">
    <property type="nucleotide sequence ID" value="NZ_CP151657.1"/>
</dbReference>
<dbReference type="PANTHER" id="PTHR36435">
    <property type="entry name" value="SLR1288 PROTEIN"/>
    <property type="match status" value="1"/>
</dbReference>
<reference evidence="3 4" key="1">
    <citation type="submission" date="2024-04" db="EMBL/GenBank/DDBJ databases">
        <title>Arthrobacter sp. from Plains bison fecal sample.</title>
        <authorList>
            <person name="Ruzzini A."/>
        </authorList>
    </citation>
    <scope>NUCLEOTIDE SEQUENCE [LARGE SCALE GENOMIC DNA]</scope>
    <source>
        <strain evidence="3 4">EINP1</strain>
    </source>
</reference>